<feature type="transmembrane region" description="Helical" evidence="3">
    <location>
        <begin position="439"/>
        <end position="457"/>
    </location>
</feature>
<keyword evidence="3" id="KW-1133">Transmembrane helix</keyword>
<gene>
    <name evidence="5" type="ORF">VFH_II005880</name>
</gene>
<feature type="compositionally biased region" description="Basic and acidic residues" evidence="2">
    <location>
        <begin position="265"/>
        <end position="283"/>
    </location>
</feature>
<dbReference type="Proteomes" id="UP001157006">
    <property type="component" value="Chromosome 2"/>
</dbReference>
<proteinExistence type="inferred from homology"/>
<organism evidence="5 6">
    <name type="scientific">Vicia faba</name>
    <name type="common">Broad bean</name>
    <name type="synonym">Faba vulgaris</name>
    <dbReference type="NCBI Taxonomy" id="3906"/>
    <lineage>
        <taxon>Eukaryota</taxon>
        <taxon>Viridiplantae</taxon>
        <taxon>Streptophyta</taxon>
        <taxon>Embryophyta</taxon>
        <taxon>Tracheophyta</taxon>
        <taxon>Spermatophyta</taxon>
        <taxon>Magnoliopsida</taxon>
        <taxon>eudicotyledons</taxon>
        <taxon>Gunneridae</taxon>
        <taxon>Pentapetalae</taxon>
        <taxon>rosids</taxon>
        <taxon>fabids</taxon>
        <taxon>Fabales</taxon>
        <taxon>Fabaceae</taxon>
        <taxon>Papilionoideae</taxon>
        <taxon>50 kb inversion clade</taxon>
        <taxon>NPAAA clade</taxon>
        <taxon>Hologalegina</taxon>
        <taxon>IRL clade</taxon>
        <taxon>Fabeae</taxon>
        <taxon>Vicia</taxon>
    </lineage>
</organism>
<sequence>MVSTLQSYIYEDLQPKIETQNTPESHLLIVYIPDGFTKGDLGAKVEYDFGRVSVFGERSIGSNKRSRFNEKYQVPTHCDIGNIRGKFDGKTVTITMPNIPGKVPPQPEQKPVEDNNAAKVNDQKDQQNTSLQDPKSNVESKEDATPQDAQKVTTPQKGLEETSQKDQVTKDDENPTSQEATKESIAQKGPDEISQKGQEQISKNESVPQKDREEISQKEHVPQKSREEISQKEHVPRKGWKEISQKEFIHKKDQQENFPESQVTKVERKEKSHHETSTSKGTHESMPQKSQDQETPNKAADTKDAKLQTQETTSSQKDENKENQKPVNEETKNHLKKTMESEKPQVMNDSSPTFEKETEEESKESAKVETFPPKKTFIEKEKEMINDKLGDDNYDDEKKSDKKSFHESTRTRIKDMALSTTQVITNYAKRFNEEDKQKLIYTGATILVLALGVYASYKYRSSRRS</sequence>
<feature type="compositionally biased region" description="Polar residues" evidence="2">
    <location>
        <begin position="195"/>
        <end position="207"/>
    </location>
</feature>
<accession>A0AAV0ZHJ7</accession>
<dbReference type="AlphaFoldDB" id="A0AAV0ZHJ7"/>
<feature type="compositionally biased region" description="Basic and acidic residues" evidence="2">
    <location>
        <begin position="316"/>
        <end position="343"/>
    </location>
</feature>
<dbReference type="EMBL" id="OX451737">
    <property type="protein sequence ID" value="CAI8595860.1"/>
    <property type="molecule type" value="Genomic_DNA"/>
</dbReference>
<reference evidence="5 6" key="1">
    <citation type="submission" date="2023-01" db="EMBL/GenBank/DDBJ databases">
        <authorList>
            <person name="Kreplak J."/>
        </authorList>
    </citation>
    <scope>NUCLEOTIDE SEQUENCE [LARGE SCALE GENOMIC DNA]</scope>
</reference>
<comment type="similarity">
    <text evidence="1">Belongs to the small heat shock protein (HSP20) family.</text>
</comment>
<protein>
    <recommendedName>
        <fullName evidence="4">SHSP domain-containing protein</fullName>
    </recommendedName>
</protein>
<evidence type="ECO:0000256" key="1">
    <source>
        <dbReference type="PROSITE-ProRule" id="PRU00285"/>
    </source>
</evidence>
<dbReference type="SUPFAM" id="SSF49764">
    <property type="entry name" value="HSP20-like chaperones"/>
    <property type="match status" value="1"/>
</dbReference>
<dbReference type="InterPro" id="IPR002068">
    <property type="entry name" value="A-crystallin/Hsp20_dom"/>
</dbReference>
<evidence type="ECO:0000256" key="3">
    <source>
        <dbReference type="SAM" id="Phobius"/>
    </source>
</evidence>
<feature type="compositionally biased region" description="Basic and acidic residues" evidence="2">
    <location>
        <begin position="208"/>
        <end position="255"/>
    </location>
</feature>
<feature type="compositionally biased region" description="Basic and acidic residues" evidence="2">
    <location>
        <begin position="376"/>
        <end position="410"/>
    </location>
</feature>
<feature type="compositionally biased region" description="Basic and acidic residues" evidence="2">
    <location>
        <begin position="158"/>
        <end position="173"/>
    </location>
</feature>
<feature type="domain" description="SHSP" evidence="4">
    <location>
        <begin position="8"/>
        <end position="115"/>
    </location>
</feature>
<feature type="region of interest" description="Disordered" evidence="2">
    <location>
        <begin position="92"/>
        <end position="410"/>
    </location>
</feature>
<evidence type="ECO:0000313" key="6">
    <source>
        <dbReference type="Proteomes" id="UP001157006"/>
    </source>
</evidence>
<keyword evidence="6" id="KW-1185">Reference proteome</keyword>
<keyword evidence="3" id="KW-0472">Membrane</keyword>
<dbReference type="InterPro" id="IPR008978">
    <property type="entry name" value="HSP20-like_chaperone"/>
</dbReference>
<keyword evidence="3" id="KW-0812">Transmembrane</keyword>
<evidence type="ECO:0000259" key="4">
    <source>
        <dbReference type="PROSITE" id="PS01031"/>
    </source>
</evidence>
<feature type="compositionally biased region" description="Polar residues" evidence="2">
    <location>
        <begin position="126"/>
        <end position="135"/>
    </location>
</feature>
<evidence type="ECO:0000313" key="5">
    <source>
        <dbReference type="EMBL" id="CAI8595860.1"/>
    </source>
</evidence>
<feature type="compositionally biased region" description="Polar residues" evidence="2">
    <location>
        <begin position="285"/>
        <end position="296"/>
    </location>
</feature>
<name>A0AAV0ZHJ7_VICFA</name>
<dbReference type="Gene3D" id="2.60.40.790">
    <property type="match status" value="1"/>
</dbReference>
<dbReference type="PROSITE" id="PS01031">
    <property type="entry name" value="SHSP"/>
    <property type="match status" value="1"/>
</dbReference>
<evidence type="ECO:0000256" key="2">
    <source>
        <dbReference type="SAM" id="MobiDB-lite"/>
    </source>
</evidence>
<feature type="compositionally biased region" description="Polar residues" evidence="2">
    <location>
        <begin position="147"/>
        <end position="156"/>
    </location>
</feature>
<dbReference type="CDD" id="cd00298">
    <property type="entry name" value="ACD_sHsps_p23-like"/>
    <property type="match status" value="1"/>
</dbReference>